<sequence>MENIDGLLSSALVAMDKIHPHSCTPVSVAVVHVGTTWIGCQPLGGEHPQVHQWIELSSMMRAAGIQSAQAGPCAVYIGLAVFVDDADHCWCAMGMSLNPRENKRKTLTVKGETVMPSDSESKAEKRWLSGTQKVVMRVDDEGVGVSSAGGEGGGVGRGLLTVLQLARASRQWVTGHERECRRLLVQMVGSDGQGTEQRV</sequence>
<protein>
    <submittedName>
        <fullName evidence="1">Uncharacterized protein</fullName>
    </submittedName>
</protein>
<organism evidence="1 2">
    <name type="scientific">Russula earlei</name>
    <dbReference type="NCBI Taxonomy" id="71964"/>
    <lineage>
        <taxon>Eukaryota</taxon>
        <taxon>Fungi</taxon>
        <taxon>Dikarya</taxon>
        <taxon>Basidiomycota</taxon>
        <taxon>Agaricomycotina</taxon>
        <taxon>Agaricomycetes</taxon>
        <taxon>Russulales</taxon>
        <taxon>Russulaceae</taxon>
        <taxon>Russula</taxon>
    </lineage>
</organism>
<dbReference type="Proteomes" id="UP001207468">
    <property type="component" value="Unassembled WGS sequence"/>
</dbReference>
<comment type="caution">
    <text evidence="1">The sequence shown here is derived from an EMBL/GenBank/DDBJ whole genome shotgun (WGS) entry which is preliminary data.</text>
</comment>
<keyword evidence="2" id="KW-1185">Reference proteome</keyword>
<name>A0ACC0U6X6_9AGAM</name>
<accession>A0ACC0U6X6</accession>
<evidence type="ECO:0000313" key="1">
    <source>
        <dbReference type="EMBL" id="KAI9507353.1"/>
    </source>
</evidence>
<gene>
    <name evidence="1" type="ORF">F5148DRAFT_1149814</name>
</gene>
<dbReference type="EMBL" id="JAGFNK010000129">
    <property type="protein sequence ID" value="KAI9507353.1"/>
    <property type="molecule type" value="Genomic_DNA"/>
</dbReference>
<proteinExistence type="predicted"/>
<evidence type="ECO:0000313" key="2">
    <source>
        <dbReference type="Proteomes" id="UP001207468"/>
    </source>
</evidence>
<reference evidence="1" key="1">
    <citation type="submission" date="2021-03" db="EMBL/GenBank/DDBJ databases">
        <title>Evolutionary priming and transition to the ectomycorrhizal habit in an iconic lineage of mushroom-forming fungi: is preadaptation a requirement?</title>
        <authorList>
            <consortium name="DOE Joint Genome Institute"/>
            <person name="Looney B.P."/>
            <person name="Miyauchi S."/>
            <person name="Morin E."/>
            <person name="Drula E."/>
            <person name="Courty P.E."/>
            <person name="Chicoki N."/>
            <person name="Fauchery L."/>
            <person name="Kohler A."/>
            <person name="Kuo A."/>
            <person name="LaButti K."/>
            <person name="Pangilinan J."/>
            <person name="Lipzen A."/>
            <person name="Riley R."/>
            <person name="Andreopoulos W."/>
            <person name="He G."/>
            <person name="Johnson J."/>
            <person name="Barry K.W."/>
            <person name="Grigoriev I.V."/>
            <person name="Nagy L."/>
            <person name="Hibbett D."/>
            <person name="Henrissat B."/>
            <person name="Matheny P.B."/>
            <person name="Labbe J."/>
            <person name="Martin A.F."/>
        </authorList>
    </citation>
    <scope>NUCLEOTIDE SEQUENCE</scope>
    <source>
        <strain evidence="1">BPL698</strain>
    </source>
</reference>